<name>A0A8C4SXW4_ERPCA</name>
<sequence>MLMSDLHWIVWLVAVASCEYGEKLKVILKIRNQKGAIDVGNPVTLDCSISSDLPGWRYRWYQWRQIEGWNVINDISGDTYTVQSMSQSDSGEYWCCAVRDDHPHYAEFSNAVTLTVQEKPKATLKMKNQRIPVSAGDTVTLDCSIEGGFTGWRYIWYKLNWTEGSDLLNDTTGETYTVQSVTQSDIGVYWCCGYRDELPQSSEDSNVVILRVQEKLNVTLKMRHPKKSFHIGDKVTLECSIEGNVTGVRYRWYRWSWSSWWNEINDNTGDTFTIKFVTSSDNGEYWCYAIRAD</sequence>
<dbReference type="Proteomes" id="UP000694620">
    <property type="component" value="Chromosome 16"/>
</dbReference>
<reference evidence="5" key="2">
    <citation type="submission" date="2025-08" db="UniProtKB">
        <authorList>
            <consortium name="Ensembl"/>
        </authorList>
    </citation>
    <scope>IDENTIFICATION</scope>
</reference>
<protein>
    <recommendedName>
        <fullName evidence="4">Ig-like domain-containing protein</fullName>
    </recommendedName>
</protein>
<dbReference type="InterPro" id="IPR003598">
    <property type="entry name" value="Ig_sub2"/>
</dbReference>
<dbReference type="SUPFAM" id="SSF48726">
    <property type="entry name" value="Immunoglobulin"/>
    <property type="match status" value="3"/>
</dbReference>
<evidence type="ECO:0000256" key="2">
    <source>
        <dbReference type="ARBA" id="ARBA00023157"/>
    </source>
</evidence>
<dbReference type="InterPro" id="IPR013783">
    <property type="entry name" value="Ig-like_fold"/>
</dbReference>
<reference evidence="5" key="1">
    <citation type="submission" date="2021-06" db="EMBL/GenBank/DDBJ databases">
        <authorList>
            <consortium name="Wellcome Sanger Institute Data Sharing"/>
        </authorList>
    </citation>
    <scope>NUCLEOTIDE SEQUENCE [LARGE SCALE GENOMIC DNA]</scope>
</reference>
<dbReference type="Gene3D" id="2.60.40.10">
    <property type="entry name" value="Immunoglobulins"/>
    <property type="match status" value="3"/>
</dbReference>
<keyword evidence="6" id="KW-1185">Reference proteome</keyword>
<evidence type="ECO:0000259" key="4">
    <source>
        <dbReference type="PROSITE" id="PS50835"/>
    </source>
</evidence>
<dbReference type="Pfam" id="PF13927">
    <property type="entry name" value="Ig_3"/>
    <property type="match status" value="2"/>
</dbReference>
<evidence type="ECO:0000313" key="5">
    <source>
        <dbReference type="Ensembl" id="ENSECRP00000022928.1"/>
    </source>
</evidence>
<dbReference type="Pfam" id="PF13895">
    <property type="entry name" value="Ig_2"/>
    <property type="match status" value="1"/>
</dbReference>
<keyword evidence="2" id="KW-1015">Disulfide bond</keyword>
<proteinExistence type="predicted"/>
<dbReference type="AlphaFoldDB" id="A0A8C4SXW4"/>
<dbReference type="InterPro" id="IPR050488">
    <property type="entry name" value="Ig_Fc_receptor"/>
</dbReference>
<dbReference type="InterPro" id="IPR007110">
    <property type="entry name" value="Ig-like_dom"/>
</dbReference>
<dbReference type="PROSITE" id="PS50835">
    <property type="entry name" value="IG_LIKE"/>
    <property type="match status" value="3"/>
</dbReference>
<evidence type="ECO:0000256" key="3">
    <source>
        <dbReference type="SAM" id="SignalP"/>
    </source>
</evidence>
<feature type="domain" description="Ig-like" evidence="4">
    <location>
        <begin position="120"/>
        <end position="191"/>
    </location>
</feature>
<dbReference type="GO" id="GO:0009897">
    <property type="term" value="C:external side of plasma membrane"/>
    <property type="evidence" value="ECO:0007669"/>
    <property type="project" value="TreeGrafter"/>
</dbReference>
<feature type="signal peptide" evidence="3">
    <location>
        <begin position="1"/>
        <end position="18"/>
    </location>
</feature>
<accession>A0A8C4SXW4</accession>
<organism evidence="5 6">
    <name type="scientific">Erpetoichthys calabaricus</name>
    <name type="common">Rope fish</name>
    <name type="synonym">Calamoichthys calabaricus</name>
    <dbReference type="NCBI Taxonomy" id="27687"/>
    <lineage>
        <taxon>Eukaryota</taxon>
        <taxon>Metazoa</taxon>
        <taxon>Chordata</taxon>
        <taxon>Craniata</taxon>
        <taxon>Vertebrata</taxon>
        <taxon>Euteleostomi</taxon>
        <taxon>Actinopterygii</taxon>
        <taxon>Polypteriformes</taxon>
        <taxon>Polypteridae</taxon>
        <taxon>Erpetoichthys</taxon>
    </lineage>
</organism>
<dbReference type="GO" id="GO:0006955">
    <property type="term" value="P:immune response"/>
    <property type="evidence" value="ECO:0007669"/>
    <property type="project" value="TreeGrafter"/>
</dbReference>
<dbReference type="GO" id="GO:0007166">
    <property type="term" value="P:cell surface receptor signaling pathway"/>
    <property type="evidence" value="ECO:0007669"/>
    <property type="project" value="TreeGrafter"/>
</dbReference>
<feature type="domain" description="Ig-like" evidence="4">
    <location>
        <begin position="22"/>
        <end position="115"/>
    </location>
</feature>
<dbReference type="GeneTree" id="ENSGT01040000242903"/>
<dbReference type="InterPro" id="IPR003599">
    <property type="entry name" value="Ig_sub"/>
</dbReference>
<evidence type="ECO:0000256" key="1">
    <source>
        <dbReference type="ARBA" id="ARBA00022729"/>
    </source>
</evidence>
<dbReference type="SMART" id="SM00409">
    <property type="entry name" value="IG"/>
    <property type="match status" value="3"/>
</dbReference>
<reference evidence="5" key="3">
    <citation type="submission" date="2025-09" db="UniProtKB">
        <authorList>
            <consortium name="Ensembl"/>
        </authorList>
    </citation>
    <scope>IDENTIFICATION</scope>
</reference>
<dbReference type="PANTHER" id="PTHR11481:SF112">
    <property type="entry name" value="FC RECEPTOR-LIKE PROTEIN 4-RELATED"/>
    <property type="match status" value="1"/>
</dbReference>
<evidence type="ECO:0000313" key="6">
    <source>
        <dbReference type="Proteomes" id="UP000694620"/>
    </source>
</evidence>
<dbReference type="GO" id="GO:0004888">
    <property type="term" value="F:transmembrane signaling receptor activity"/>
    <property type="evidence" value="ECO:0007669"/>
    <property type="project" value="TreeGrafter"/>
</dbReference>
<dbReference type="PANTHER" id="PTHR11481">
    <property type="entry name" value="IMMUNOGLOBULIN FC RECEPTOR"/>
    <property type="match status" value="1"/>
</dbReference>
<dbReference type="InterPro" id="IPR036179">
    <property type="entry name" value="Ig-like_dom_sf"/>
</dbReference>
<dbReference type="SMART" id="SM00408">
    <property type="entry name" value="IGc2"/>
    <property type="match status" value="3"/>
</dbReference>
<keyword evidence="1 3" id="KW-0732">Signal</keyword>
<feature type="domain" description="Ig-like" evidence="4">
    <location>
        <begin position="199"/>
        <end position="293"/>
    </location>
</feature>
<feature type="chain" id="PRO_5034144468" description="Ig-like domain-containing protein" evidence="3">
    <location>
        <begin position="19"/>
        <end position="293"/>
    </location>
</feature>
<dbReference type="Ensembl" id="ENSECRT00000023421.1">
    <property type="protein sequence ID" value="ENSECRP00000022928.1"/>
    <property type="gene ID" value="ENSECRG00000015523.1"/>
</dbReference>